<dbReference type="Proteomes" id="UP000694558">
    <property type="component" value="Chromosome 18"/>
</dbReference>
<dbReference type="FunFam" id="2.10.110.10:FF:000024">
    <property type="entry name" value="actin-binding LIM protein 1 isoform X1"/>
    <property type="match status" value="1"/>
</dbReference>
<evidence type="ECO:0000256" key="6">
    <source>
        <dbReference type="ARBA" id="ARBA00022833"/>
    </source>
</evidence>
<evidence type="ECO:0000259" key="10">
    <source>
        <dbReference type="PROSITE" id="PS50023"/>
    </source>
</evidence>
<dbReference type="Pfam" id="PF00412">
    <property type="entry name" value="LIM"/>
    <property type="match status" value="4"/>
</dbReference>
<feature type="domain" description="LIM zinc-binding" evidence="10">
    <location>
        <begin position="110"/>
        <end position="169"/>
    </location>
</feature>
<keyword evidence="5" id="KW-0677">Repeat</keyword>
<dbReference type="PANTHER" id="PTHR24213:SF18">
    <property type="entry name" value="ACTIN-BINDING LIM PROTEIN 1"/>
    <property type="match status" value="1"/>
</dbReference>
<feature type="region of interest" description="Disordered" evidence="9">
    <location>
        <begin position="295"/>
        <end position="321"/>
    </location>
</feature>
<keyword evidence="2" id="KW-0963">Cytoplasm</keyword>
<dbReference type="InterPro" id="IPR036886">
    <property type="entry name" value="Villin_headpiece_dom_sf"/>
</dbReference>
<dbReference type="InterPro" id="IPR001781">
    <property type="entry name" value="Znf_LIM"/>
</dbReference>
<protein>
    <recommendedName>
        <fullName evidence="14">Actin-binding LIM protein 1-like</fullName>
    </recommendedName>
</protein>
<evidence type="ECO:0000313" key="12">
    <source>
        <dbReference type="Ensembl" id="ENSSMAP00000045375.1"/>
    </source>
</evidence>
<keyword evidence="6 8" id="KW-0862">Zinc</keyword>
<dbReference type="Gene3D" id="1.10.950.10">
    <property type="entry name" value="Villin headpiece domain"/>
    <property type="match status" value="1"/>
</dbReference>
<evidence type="ECO:0000256" key="3">
    <source>
        <dbReference type="ARBA" id="ARBA00022553"/>
    </source>
</evidence>
<dbReference type="CDD" id="cd09328">
    <property type="entry name" value="LIM2_abLIM"/>
    <property type="match status" value="1"/>
</dbReference>
<dbReference type="GO" id="GO:0030032">
    <property type="term" value="P:lamellipodium assembly"/>
    <property type="evidence" value="ECO:0007669"/>
    <property type="project" value="TreeGrafter"/>
</dbReference>
<dbReference type="GO" id="GO:0046872">
    <property type="term" value="F:metal ion binding"/>
    <property type="evidence" value="ECO:0007669"/>
    <property type="project" value="UniProtKB-KW"/>
</dbReference>
<dbReference type="InterPro" id="IPR003128">
    <property type="entry name" value="Villin_headpiece"/>
</dbReference>
<evidence type="ECO:0008006" key="14">
    <source>
        <dbReference type="Google" id="ProtNLM"/>
    </source>
</evidence>
<feature type="domain" description="LIM zinc-binding" evidence="10">
    <location>
        <begin position="177"/>
        <end position="236"/>
    </location>
</feature>
<dbReference type="GO" id="GO:0060271">
    <property type="term" value="P:cilium assembly"/>
    <property type="evidence" value="ECO:0007669"/>
    <property type="project" value="TreeGrafter"/>
</dbReference>
<dbReference type="GO" id="GO:0001725">
    <property type="term" value="C:stress fiber"/>
    <property type="evidence" value="ECO:0007669"/>
    <property type="project" value="TreeGrafter"/>
</dbReference>
<gene>
    <name evidence="12" type="primary">LOC118287447</name>
</gene>
<dbReference type="AlphaFoldDB" id="A0A8D3CDL7"/>
<dbReference type="GO" id="GO:0051015">
    <property type="term" value="F:actin filament binding"/>
    <property type="evidence" value="ECO:0007669"/>
    <property type="project" value="TreeGrafter"/>
</dbReference>
<evidence type="ECO:0000259" key="11">
    <source>
        <dbReference type="PROSITE" id="PS51089"/>
    </source>
</evidence>
<proteinExistence type="predicted"/>
<evidence type="ECO:0000256" key="5">
    <source>
        <dbReference type="ARBA" id="ARBA00022737"/>
    </source>
</evidence>
<evidence type="ECO:0000256" key="9">
    <source>
        <dbReference type="SAM" id="MobiDB-lite"/>
    </source>
</evidence>
<dbReference type="FunFam" id="2.10.110.10:FF:000003">
    <property type="entry name" value="actin-binding LIM protein 1 isoform X1"/>
    <property type="match status" value="1"/>
</dbReference>
<reference evidence="12" key="1">
    <citation type="submission" date="2023-05" db="EMBL/GenBank/DDBJ databases">
        <title>High-quality long-read genome of Scophthalmus maximus.</title>
        <authorList>
            <person name="Lien S."/>
            <person name="Martinez P."/>
        </authorList>
    </citation>
    <scope>NUCLEOTIDE SEQUENCE [LARGE SCALE GENOMIC DNA]</scope>
</reference>
<evidence type="ECO:0000256" key="7">
    <source>
        <dbReference type="ARBA" id="ARBA00023038"/>
    </source>
</evidence>
<dbReference type="InterPro" id="IPR051618">
    <property type="entry name" value="Actin-binding_LIM"/>
</dbReference>
<dbReference type="CDD" id="cd09327">
    <property type="entry name" value="LIM1_abLIM"/>
    <property type="match status" value="1"/>
</dbReference>
<keyword evidence="4 8" id="KW-0479">Metal-binding</keyword>
<dbReference type="SMART" id="SM00132">
    <property type="entry name" value="LIM"/>
    <property type="match status" value="4"/>
</dbReference>
<dbReference type="SUPFAM" id="SSF47050">
    <property type="entry name" value="VHP, Villin headpiece domain"/>
    <property type="match status" value="1"/>
</dbReference>
<dbReference type="GO" id="GO:0007010">
    <property type="term" value="P:cytoskeleton organization"/>
    <property type="evidence" value="ECO:0007669"/>
    <property type="project" value="InterPro"/>
</dbReference>
<accession>A0A8D3CDL7</accession>
<dbReference type="GeneTree" id="ENSGT00950000182850"/>
<dbReference type="FunFam" id="2.10.110.10:FF:000004">
    <property type="entry name" value="actin-binding LIM protein 1 isoform X1"/>
    <property type="match status" value="1"/>
</dbReference>
<dbReference type="InterPro" id="IPR032402">
    <property type="entry name" value="AbLIM_anchor"/>
</dbReference>
<comment type="subcellular location">
    <subcellularLocation>
        <location evidence="1">Cytoplasm</location>
    </subcellularLocation>
</comment>
<dbReference type="GO" id="GO:0005737">
    <property type="term" value="C:cytoplasm"/>
    <property type="evidence" value="ECO:0007669"/>
    <property type="project" value="UniProtKB-SubCell"/>
</dbReference>
<dbReference type="Gene3D" id="2.10.110.10">
    <property type="entry name" value="Cysteine Rich Protein"/>
    <property type="match status" value="4"/>
</dbReference>
<dbReference type="Ensembl" id="ENSSMAT00000045466.1">
    <property type="protein sequence ID" value="ENSSMAP00000045375.1"/>
    <property type="gene ID" value="ENSSMAG00000014171.2"/>
</dbReference>
<evidence type="ECO:0000256" key="2">
    <source>
        <dbReference type="ARBA" id="ARBA00022490"/>
    </source>
</evidence>
<evidence type="ECO:0000256" key="8">
    <source>
        <dbReference type="PROSITE-ProRule" id="PRU00125"/>
    </source>
</evidence>
<dbReference type="Pfam" id="PF16182">
    <property type="entry name" value="AbLIM_anchor"/>
    <property type="match status" value="1"/>
</dbReference>
<evidence type="ECO:0000256" key="1">
    <source>
        <dbReference type="ARBA" id="ARBA00004496"/>
    </source>
</evidence>
<feature type="domain" description="LIM zinc-binding" evidence="10">
    <location>
        <begin position="50"/>
        <end position="109"/>
    </location>
</feature>
<dbReference type="PANTHER" id="PTHR24213">
    <property type="entry name" value="ACTIN-BINDING LIM PROTEIN"/>
    <property type="match status" value="1"/>
</dbReference>
<feature type="compositionally biased region" description="Low complexity" evidence="9">
    <location>
        <begin position="305"/>
        <end position="315"/>
    </location>
</feature>
<feature type="domain" description="HP" evidence="11">
    <location>
        <begin position="491"/>
        <end position="559"/>
    </location>
</feature>
<reference evidence="12" key="2">
    <citation type="submission" date="2025-08" db="UniProtKB">
        <authorList>
            <consortium name="Ensembl"/>
        </authorList>
    </citation>
    <scope>IDENTIFICATION</scope>
</reference>
<evidence type="ECO:0000256" key="4">
    <source>
        <dbReference type="ARBA" id="ARBA00022723"/>
    </source>
</evidence>
<sequence>PENASSSNLHECENLSVSGQHVQTHLVQIISFKVSFQLPFPSSPAGKRLIQCFRCGEQCRGEVLRVQSGHLHIKCFTCKVCGCDLAQSGFFMKNGDYLCPLDFQRLHGTLCKNCGEFVEGEVVTVLGKTYHPACFVCTICKKPFPTGDCVTFSGKDCLCQRCIRPVSPSPKDVKYSSSCTGCGRDIKNGQALLALGGQWHLGCFKCKACRKVLSGEYISKDGVPYCERDYQRQFGIQCEACQKFITGKVLEAGDKHYHPSCARCSRCDKMFREGEEMYLQGSTVWHPDCRDNSRTEDSYRHTRSSSESSCSRPGSCTPGSPGRTICAKVDNEIIDYRDLAAIPRVKAIYDIEYPDMISYKSVNDNPSALDNKGNRQDRQNPAEVTSFDESLELRKCIPRSTSHGSFGVHAMYKRHSYTPTLSRSPQHFHRPGERKKLKYFRINYLQKMFLSADEGFHMYRRPPIYKQQGTLIPDGQHPFARMDRGVSMPNLLEPKVYPYEMLTVANRGRVRLPRDIDRTRLECHLSPDSFYKIFGMEIKEFNRLPHWKRNDMKKKANLF</sequence>
<dbReference type="FunFam" id="2.10.110.10:FF:000007">
    <property type="entry name" value="actin-binding LIM protein 1 isoform X1"/>
    <property type="match status" value="1"/>
</dbReference>
<keyword evidence="7 8" id="KW-0440">LIM domain</keyword>
<dbReference type="FunFam" id="1.10.950.10:FF:000001">
    <property type="entry name" value="actin-binding LIM protein 1 isoform X2"/>
    <property type="match status" value="1"/>
</dbReference>
<dbReference type="PROSITE" id="PS50023">
    <property type="entry name" value="LIM_DOMAIN_2"/>
    <property type="match status" value="3"/>
</dbReference>
<dbReference type="SMART" id="SM00153">
    <property type="entry name" value="VHP"/>
    <property type="match status" value="1"/>
</dbReference>
<dbReference type="CDD" id="cd09329">
    <property type="entry name" value="LIM3_abLIM"/>
    <property type="match status" value="1"/>
</dbReference>
<dbReference type="PROSITE" id="PS51089">
    <property type="entry name" value="HP"/>
    <property type="match status" value="1"/>
</dbReference>
<organism evidence="12 13">
    <name type="scientific">Scophthalmus maximus</name>
    <name type="common">Turbot</name>
    <name type="synonym">Psetta maxima</name>
    <dbReference type="NCBI Taxonomy" id="52904"/>
    <lineage>
        <taxon>Eukaryota</taxon>
        <taxon>Metazoa</taxon>
        <taxon>Chordata</taxon>
        <taxon>Craniata</taxon>
        <taxon>Vertebrata</taxon>
        <taxon>Euteleostomi</taxon>
        <taxon>Actinopterygii</taxon>
        <taxon>Neopterygii</taxon>
        <taxon>Teleostei</taxon>
        <taxon>Neoteleostei</taxon>
        <taxon>Acanthomorphata</taxon>
        <taxon>Carangaria</taxon>
        <taxon>Pleuronectiformes</taxon>
        <taxon>Pleuronectoidei</taxon>
        <taxon>Scophthalmidae</taxon>
        <taxon>Scophthalmus</taxon>
    </lineage>
</organism>
<dbReference type="Pfam" id="PF02209">
    <property type="entry name" value="VHP"/>
    <property type="match status" value="1"/>
</dbReference>
<dbReference type="CDD" id="cd09330">
    <property type="entry name" value="LIM4_abLIM"/>
    <property type="match status" value="1"/>
</dbReference>
<keyword evidence="3" id="KW-0597">Phosphoprotein</keyword>
<evidence type="ECO:0000313" key="13">
    <source>
        <dbReference type="Proteomes" id="UP000694558"/>
    </source>
</evidence>
<name>A0A8D3CDL7_SCOMX</name>
<dbReference type="SUPFAM" id="SSF57716">
    <property type="entry name" value="Glucocorticoid receptor-like (DNA-binding domain)"/>
    <property type="match status" value="5"/>
</dbReference>
<dbReference type="PROSITE" id="PS00478">
    <property type="entry name" value="LIM_DOMAIN_1"/>
    <property type="match status" value="2"/>
</dbReference>